<evidence type="ECO:0000313" key="3">
    <source>
        <dbReference type="Proteomes" id="UP001607303"/>
    </source>
</evidence>
<dbReference type="EMBL" id="JAYRBN010000037">
    <property type="protein sequence ID" value="KAL2747111.1"/>
    <property type="molecule type" value="Genomic_DNA"/>
</dbReference>
<feature type="compositionally biased region" description="Polar residues" evidence="1">
    <location>
        <begin position="104"/>
        <end position="115"/>
    </location>
</feature>
<feature type="region of interest" description="Disordered" evidence="1">
    <location>
        <begin position="95"/>
        <end position="115"/>
    </location>
</feature>
<organism evidence="2 3">
    <name type="scientific">Vespula maculifrons</name>
    <name type="common">Eastern yellow jacket</name>
    <name type="synonym">Wasp</name>
    <dbReference type="NCBI Taxonomy" id="7453"/>
    <lineage>
        <taxon>Eukaryota</taxon>
        <taxon>Metazoa</taxon>
        <taxon>Ecdysozoa</taxon>
        <taxon>Arthropoda</taxon>
        <taxon>Hexapoda</taxon>
        <taxon>Insecta</taxon>
        <taxon>Pterygota</taxon>
        <taxon>Neoptera</taxon>
        <taxon>Endopterygota</taxon>
        <taxon>Hymenoptera</taxon>
        <taxon>Apocrita</taxon>
        <taxon>Aculeata</taxon>
        <taxon>Vespoidea</taxon>
        <taxon>Vespidae</taxon>
        <taxon>Vespinae</taxon>
        <taxon>Vespula</taxon>
    </lineage>
</organism>
<evidence type="ECO:0000256" key="1">
    <source>
        <dbReference type="SAM" id="MobiDB-lite"/>
    </source>
</evidence>
<dbReference type="AlphaFoldDB" id="A0ABD2CPV3"/>
<proteinExistence type="predicted"/>
<comment type="caution">
    <text evidence="2">The sequence shown here is derived from an EMBL/GenBank/DDBJ whole genome shotgun (WGS) entry which is preliminary data.</text>
</comment>
<keyword evidence="3" id="KW-1185">Reference proteome</keyword>
<gene>
    <name evidence="2" type="ORF">V1477_005481</name>
</gene>
<reference evidence="2 3" key="1">
    <citation type="journal article" date="2024" name="Ann. Entomol. Soc. Am.">
        <title>Genomic analyses of the southern and eastern yellowjacket wasps (Hymenoptera: Vespidae) reveal evolutionary signatures of social life.</title>
        <authorList>
            <person name="Catto M.A."/>
            <person name="Caine P.B."/>
            <person name="Orr S.E."/>
            <person name="Hunt B.G."/>
            <person name="Goodisman M.A.D."/>
        </authorList>
    </citation>
    <scope>NUCLEOTIDE SEQUENCE [LARGE SCALE GENOMIC DNA]</scope>
    <source>
        <strain evidence="2">232</strain>
        <tissue evidence="2">Head and thorax</tissue>
    </source>
</reference>
<name>A0ABD2CPV3_VESMC</name>
<accession>A0ABD2CPV3</accession>
<dbReference type="Proteomes" id="UP001607303">
    <property type="component" value="Unassembled WGS sequence"/>
</dbReference>
<protein>
    <submittedName>
        <fullName evidence="2">Uncharacterized protein</fullName>
    </submittedName>
</protein>
<sequence length="115" mass="13519">MRWRREYRRDVVNRDGRDDRGWEVKGGGWRRNKRWRWKDIGIREEGRTIVINREETFRRDKQEDSVLHLQLSPTPTPTPISILIPIPIPILIPIPRSSSSSSSNANHSTTLYSNS</sequence>
<evidence type="ECO:0000313" key="2">
    <source>
        <dbReference type="EMBL" id="KAL2747111.1"/>
    </source>
</evidence>